<evidence type="ECO:0000259" key="5">
    <source>
        <dbReference type="PROSITE" id="PS51444"/>
    </source>
</evidence>
<dbReference type="GO" id="GO:0005737">
    <property type="term" value="C:cytoplasm"/>
    <property type="evidence" value="ECO:0007669"/>
    <property type="project" value="UniProtKB-SubCell"/>
</dbReference>
<protein>
    <submittedName>
        <fullName evidence="6">Serine/threonine protein phosphatase 2A regulatory subunit B' gamma isoform-like protein</fullName>
    </submittedName>
</protein>
<sequence>MFKQILGKLPRKPSSKSSSGNGDIRVGASPAVNSEGIGPHINSSNSLRSNSVSGKGPNSTPGGGRGANSSNSAMGKSNQGKKSGQGAQQAGGIGNSAVLTSAVYEALPSFRDVPSSEKQNLFIRKLNMCCVVFDFTDPTKNLKEKDVKRQTLLELVDYMSSVTTKFNEIVMQEITKMVAANLFRTFSSSNHENKLPESFDPEEDEPTMDPAWPHLQIVYEFFLRFIASSETDAKLAKRYIDHSFVLRLLDLFDSEDQREREYLKTILHRIYGKFMVHRPFIRKAINNIFYRFIFETEKHNGIAELLEILGSIINGFALPLKEEHKLFLVRALIPLHKPKCVSMYHQQLSYCITQFVEKDFKLADTVIRGLLKYWPITNSSKEVMFLGELEEVLEATQVAEFQRCMVPLFRQIGRCLNSSHFQVAERALFLWNNDHIRNLITQNRKVILPIIFPALERNTRSHWNQAVQSLTLNVKKIFMDADPELCDECLVRFQEDEAKEIEIQERRELTWKRLEDVAVSKAISNEAVLVSRSEDDPMDGMFGYVSTSWKSTHVNKNSTKTTRSNSSRPTRTFLLDPHKLHDMDATLQSLALSPQEILDALLNGCYLSPNTLKKLTEIVQTNEEEAMILEFSSNSTRLTDVEYFLYHLMQTIPSPFLLLDAMLFRSTSESEILQLMELLQTLESACKELRPRKLFLKLLGATLRASSHLNSRLARDNAQQFNLAALNKISKMKSADGKTTLLHLAVEEVVRSEGKHCVINHDCSLGQINDVSSPREDREKRYMILGLPIVGGLSIEFSNVKKAAMIDYDGFISIHAALIARLSGIRRFIGVQYLGGADGFVREMEGFLEVAEEELKVVKEEELRVMELVKRTAEYYQVGAHIDRGSHPVQVFIIVKDFLGMIDQVCIDIARSQQQSRKPESPPKRTSVRFQNLESHYLTENSHTSSHSHSYSSDYKDGF</sequence>
<dbReference type="Proteomes" id="UP000283530">
    <property type="component" value="Unassembled WGS sequence"/>
</dbReference>
<accession>A0A443NWV6</accession>
<feature type="region of interest" description="Disordered" evidence="4">
    <location>
        <begin position="939"/>
        <end position="959"/>
    </location>
</feature>
<gene>
    <name evidence="6" type="ORF">CKAN_01175800</name>
</gene>
<evidence type="ECO:0000256" key="2">
    <source>
        <dbReference type="ARBA" id="ARBA00009745"/>
    </source>
</evidence>
<dbReference type="PANTHER" id="PTHR10257">
    <property type="entry name" value="SERINE/THREONINE PROTEIN PHOSPHATASE 2A PP2A REGULATORY SUBUNIT B"/>
    <property type="match status" value="1"/>
</dbReference>
<dbReference type="InterPro" id="IPR042201">
    <property type="entry name" value="FH2_Formin_sf"/>
</dbReference>
<dbReference type="PANTHER" id="PTHR10257:SF119">
    <property type="entry name" value="SERINE_THREONINE PROTEIN PHOSPHATASE 2A 59 KDA REGULATORY SUBUNIT B' ZETA ISOFORM"/>
    <property type="match status" value="1"/>
</dbReference>
<proteinExistence type="inferred from homology"/>
<dbReference type="GO" id="GO:0019888">
    <property type="term" value="F:protein phosphatase regulator activity"/>
    <property type="evidence" value="ECO:0007669"/>
    <property type="project" value="InterPro"/>
</dbReference>
<feature type="domain" description="FH2" evidence="5">
    <location>
        <begin position="496"/>
        <end position="928"/>
    </location>
</feature>
<feature type="compositionally biased region" description="Low complexity" evidence="4">
    <location>
        <begin position="67"/>
        <end position="88"/>
    </location>
</feature>
<reference evidence="6 7" key="1">
    <citation type="journal article" date="2019" name="Nat. Plants">
        <title>Stout camphor tree genome fills gaps in understanding of flowering plant genome evolution.</title>
        <authorList>
            <person name="Chaw S.M."/>
            <person name="Liu Y.C."/>
            <person name="Wu Y.W."/>
            <person name="Wang H.Y."/>
            <person name="Lin C.I."/>
            <person name="Wu C.S."/>
            <person name="Ke H.M."/>
            <person name="Chang L.Y."/>
            <person name="Hsu C.Y."/>
            <person name="Yang H.T."/>
            <person name="Sudianto E."/>
            <person name="Hsu M.H."/>
            <person name="Wu K.P."/>
            <person name="Wang L.N."/>
            <person name="Leebens-Mack J.H."/>
            <person name="Tsai I.J."/>
        </authorList>
    </citation>
    <scope>NUCLEOTIDE SEQUENCE [LARGE SCALE GENOMIC DNA]</scope>
    <source>
        <strain evidence="7">cv. Chaw 1501</strain>
        <tissue evidence="6">Young leaves</tissue>
    </source>
</reference>
<dbReference type="InterPro" id="IPR011989">
    <property type="entry name" value="ARM-like"/>
</dbReference>
<dbReference type="STRING" id="337451.A0A443NWV6"/>
<dbReference type="EMBL" id="QPKB01000004">
    <property type="protein sequence ID" value="RWR83018.1"/>
    <property type="molecule type" value="Genomic_DNA"/>
</dbReference>
<dbReference type="PROSITE" id="PS51444">
    <property type="entry name" value="FH2"/>
    <property type="match status" value="1"/>
</dbReference>
<feature type="compositionally biased region" description="Low complexity" evidence="4">
    <location>
        <begin position="42"/>
        <end position="53"/>
    </location>
</feature>
<feature type="compositionally biased region" description="Low complexity" evidence="4">
    <location>
        <begin position="942"/>
        <end position="953"/>
    </location>
</feature>
<dbReference type="SUPFAM" id="SSF101447">
    <property type="entry name" value="Formin homology 2 domain (FH2 domain)"/>
    <property type="match status" value="1"/>
</dbReference>
<evidence type="ECO:0000256" key="3">
    <source>
        <dbReference type="ARBA" id="ARBA00022490"/>
    </source>
</evidence>
<dbReference type="InterPro" id="IPR016024">
    <property type="entry name" value="ARM-type_fold"/>
</dbReference>
<dbReference type="AlphaFoldDB" id="A0A443NWV6"/>
<comment type="subcellular location">
    <subcellularLocation>
        <location evidence="1">Cytoplasm</location>
    </subcellularLocation>
</comment>
<dbReference type="GO" id="GO:0000159">
    <property type="term" value="C:protein phosphatase type 2A complex"/>
    <property type="evidence" value="ECO:0007669"/>
    <property type="project" value="InterPro"/>
</dbReference>
<dbReference type="InterPro" id="IPR002554">
    <property type="entry name" value="PP2A_B56"/>
</dbReference>
<feature type="region of interest" description="Disordered" evidence="4">
    <location>
        <begin position="1"/>
        <end position="91"/>
    </location>
</feature>
<dbReference type="SMART" id="SM00498">
    <property type="entry name" value="FH2"/>
    <property type="match status" value="1"/>
</dbReference>
<dbReference type="Gene3D" id="1.25.10.10">
    <property type="entry name" value="Leucine-rich Repeat Variant"/>
    <property type="match status" value="1"/>
</dbReference>
<keyword evidence="7" id="KW-1185">Reference proteome</keyword>
<dbReference type="OrthoDB" id="10367170at2759"/>
<evidence type="ECO:0000313" key="6">
    <source>
        <dbReference type="EMBL" id="RWR83018.1"/>
    </source>
</evidence>
<organism evidence="6 7">
    <name type="scientific">Cinnamomum micranthum f. kanehirae</name>
    <dbReference type="NCBI Taxonomy" id="337451"/>
    <lineage>
        <taxon>Eukaryota</taxon>
        <taxon>Viridiplantae</taxon>
        <taxon>Streptophyta</taxon>
        <taxon>Embryophyta</taxon>
        <taxon>Tracheophyta</taxon>
        <taxon>Spermatophyta</taxon>
        <taxon>Magnoliopsida</taxon>
        <taxon>Magnoliidae</taxon>
        <taxon>Laurales</taxon>
        <taxon>Lauraceae</taxon>
        <taxon>Cinnamomum</taxon>
    </lineage>
</organism>
<comment type="caution">
    <text evidence="6">The sequence shown here is derived from an EMBL/GenBank/DDBJ whole genome shotgun (WGS) entry which is preliminary data.</text>
</comment>
<dbReference type="FunFam" id="1.25.10.10:FF:000041">
    <property type="entry name" value="Serine/threonine protein phosphatase 2A regulatory subunit"/>
    <property type="match status" value="1"/>
</dbReference>
<evidence type="ECO:0000256" key="1">
    <source>
        <dbReference type="ARBA" id="ARBA00004496"/>
    </source>
</evidence>
<dbReference type="Gene3D" id="1.20.58.2220">
    <property type="entry name" value="Formin, FH2 domain"/>
    <property type="match status" value="1"/>
</dbReference>
<dbReference type="GO" id="GO:0007165">
    <property type="term" value="P:signal transduction"/>
    <property type="evidence" value="ECO:0007669"/>
    <property type="project" value="InterPro"/>
</dbReference>
<dbReference type="Pfam" id="PF01603">
    <property type="entry name" value="B56"/>
    <property type="match status" value="1"/>
</dbReference>
<dbReference type="InterPro" id="IPR015425">
    <property type="entry name" value="FH2_Formin"/>
</dbReference>
<evidence type="ECO:0000313" key="7">
    <source>
        <dbReference type="Proteomes" id="UP000283530"/>
    </source>
</evidence>
<name>A0A443NWV6_9MAGN</name>
<keyword evidence="3" id="KW-0963">Cytoplasm</keyword>
<comment type="similarity">
    <text evidence="2">Belongs to the phosphatase 2A regulatory subunit B56 family.</text>
</comment>
<evidence type="ECO:0000256" key="4">
    <source>
        <dbReference type="SAM" id="MobiDB-lite"/>
    </source>
</evidence>
<dbReference type="SUPFAM" id="SSF48371">
    <property type="entry name" value="ARM repeat"/>
    <property type="match status" value="1"/>
</dbReference>